<dbReference type="SMART" id="SM00448">
    <property type="entry name" value="REC"/>
    <property type="match status" value="1"/>
</dbReference>
<organism evidence="4 5">
    <name type="scientific">Dictyobacter kobayashii</name>
    <dbReference type="NCBI Taxonomy" id="2014872"/>
    <lineage>
        <taxon>Bacteria</taxon>
        <taxon>Bacillati</taxon>
        <taxon>Chloroflexota</taxon>
        <taxon>Ktedonobacteria</taxon>
        <taxon>Ktedonobacterales</taxon>
        <taxon>Dictyobacteraceae</taxon>
        <taxon>Dictyobacter</taxon>
    </lineage>
</organism>
<dbReference type="InterPro" id="IPR050595">
    <property type="entry name" value="Bact_response_regulator"/>
</dbReference>
<evidence type="ECO:0000259" key="3">
    <source>
        <dbReference type="PROSITE" id="PS50110"/>
    </source>
</evidence>
<keyword evidence="1 2" id="KW-0597">Phosphoprotein</keyword>
<dbReference type="PROSITE" id="PS50110">
    <property type="entry name" value="RESPONSE_REGULATORY"/>
    <property type="match status" value="1"/>
</dbReference>
<evidence type="ECO:0000256" key="2">
    <source>
        <dbReference type="PROSITE-ProRule" id="PRU00169"/>
    </source>
</evidence>
<evidence type="ECO:0000313" key="5">
    <source>
        <dbReference type="Proteomes" id="UP000287188"/>
    </source>
</evidence>
<feature type="modified residue" description="4-aspartylphosphate" evidence="2">
    <location>
        <position position="55"/>
    </location>
</feature>
<comment type="caution">
    <text evidence="4">The sequence shown here is derived from an EMBL/GenBank/DDBJ whole genome shotgun (WGS) entry which is preliminary data.</text>
</comment>
<dbReference type="EMBL" id="BIFS01000001">
    <property type="protein sequence ID" value="GCE16293.1"/>
    <property type="molecule type" value="Genomic_DNA"/>
</dbReference>
<accession>A0A402AAU0</accession>
<keyword evidence="5" id="KW-1185">Reference proteome</keyword>
<evidence type="ECO:0000313" key="4">
    <source>
        <dbReference type="EMBL" id="GCE16293.1"/>
    </source>
</evidence>
<dbReference type="Pfam" id="PF00072">
    <property type="entry name" value="Response_reg"/>
    <property type="match status" value="1"/>
</dbReference>
<reference evidence="5" key="1">
    <citation type="submission" date="2018-12" db="EMBL/GenBank/DDBJ databases">
        <title>Tengunoibacter tsumagoiensis gen. nov., sp. nov., Dictyobacter kobayashii sp. nov., D. alpinus sp. nov., and D. joshuensis sp. nov. and description of Dictyobacteraceae fam. nov. within the order Ktedonobacterales isolated from Tengu-no-mugimeshi.</title>
        <authorList>
            <person name="Wang C.M."/>
            <person name="Zheng Y."/>
            <person name="Sakai Y."/>
            <person name="Toyoda A."/>
            <person name="Minakuchi Y."/>
            <person name="Abe K."/>
            <person name="Yokota A."/>
            <person name="Yabe S."/>
        </authorList>
    </citation>
    <scope>NUCLEOTIDE SEQUENCE [LARGE SCALE GENOMIC DNA]</scope>
    <source>
        <strain evidence="5">Uno11</strain>
    </source>
</reference>
<dbReference type="Gene3D" id="3.40.50.2300">
    <property type="match status" value="1"/>
</dbReference>
<dbReference type="InterPro" id="IPR001789">
    <property type="entry name" value="Sig_transdc_resp-reg_receiver"/>
</dbReference>
<dbReference type="PANTHER" id="PTHR44591:SF3">
    <property type="entry name" value="RESPONSE REGULATORY DOMAIN-CONTAINING PROTEIN"/>
    <property type="match status" value="1"/>
</dbReference>
<dbReference type="GO" id="GO:0000160">
    <property type="term" value="P:phosphorelay signal transduction system"/>
    <property type="evidence" value="ECO:0007669"/>
    <property type="project" value="InterPro"/>
</dbReference>
<gene>
    <name evidence="4" type="ORF">KDK_00930</name>
</gene>
<dbReference type="SUPFAM" id="SSF52172">
    <property type="entry name" value="CheY-like"/>
    <property type="match status" value="1"/>
</dbReference>
<dbReference type="PANTHER" id="PTHR44591">
    <property type="entry name" value="STRESS RESPONSE REGULATOR PROTEIN 1"/>
    <property type="match status" value="1"/>
</dbReference>
<dbReference type="AlphaFoldDB" id="A0A402AAU0"/>
<dbReference type="OrthoDB" id="9808843at2"/>
<dbReference type="InterPro" id="IPR011006">
    <property type="entry name" value="CheY-like_superfamily"/>
</dbReference>
<name>A0A402AAU0_9CHLR</name>
<proteinExistence type="predicted"/>
<dbReference type="RefSeq" id="WP_126548215.1">
    <property type="nucleotide sequence ID" value="NZ_BIFS01000001.1"/>
</dbReference>
<protein>
    <recommendedName>
        <fullName evidence="3">Response regulatory domain-containing protein</fullName>
    </recommendedName>
</protein>
<dbReference type="Proteomes" id="UP000287188">
    <property type="component" value="Unassembled WGS sequence"/>
</dbReference>
<evidence type="ECO:0000256" key="1">
    <source>
        <dbReference type="ARBA" id="ARBA00022553"/>
    </source>
</evidence>
<feature type="domain" description="Response regulatory" evidence="3">
    <location>
        <begin position="7"/>
        <end position="120"/>
    </location>
</feature>
<sequence>MTQQKKKIFIADDDAAILDALTLFLEDVGYEVESTKDGATIGTFPHGYPDLLLLDIRLSGWNGQDVCRHLKSQEETKKLPIILISANRETEHIACEAGADDFLAKPFDLDDLLAKIEQHII</sequence>